<sequence>MHQRSACLLAIAAILVLMELISVDGCGFPMPAPPPPPMPCESCCCGGGRKKREAVTPIFKSEDTPCPQAEWKSVIEESISKDDASTSVNSIQTAFYRKYANTKFLVTCASNKSNEAANLPAKVHLSSSGDGYCNVVNERIWCQVVSLSA</sequence>
<feature type="signal peptide" evidence="1">
    <location>
        <begin position="1"/>
        <end position="25"/>
    </location>
</feature>
<evidence type="ECO:0000313" key="3">
    <source>
        <dbReference type="Proteomes" id="UP001201812"/>
    </source>
</evidence>
<comment type="caution">
    <text evidence="2">The sequence shown here is derived from an EMBL/GenBank/DDBJ whole genome shotgun (WGS) entry which is preliminary data.</text>
</comment>
<accession>A0AAD4R6U7</accession>
<protein>
    <recommendedName>
        <fullName evidence="4">Ground-like domain-containing protein</fullName>
    </recommendedName>
</protein>
<proteinExistence type="predicted"/>
<gene>
    <name evidence="2" type="ORF">DdX_08413</name>
</gene>
<feature type="chain" id="PRO_5042223153" description="Ground-like domain-containing protein" evidence="1">
    <location>
        <begin position="26"/>
        <end position="149"/>
    </location>
</feature>
<dbReference type="AlphaFoldDB" id="A0AAD4R6U7"/>
<keyword evidence="3" id="KW-1185">Reference proteome</keyword>
<dbReference type="Proteomes" id="UP001201812">
    <property type="component" value="Unassembled WGS sequence"/>
</dbReference>
<name>A0AAD4R6U7_9BILA</name>
<evidence type="ECO:0000313" key="2">
    <source>
        <dbReference type="EMBL" id="KAI1714320.1"/>
    </source>
</evidence>
<organism evidence="2 3">
    <name type="scientific">Ditylenchus destructor</name>
    <dbReference type="NCBI Taxonomy" id="166010"/>
    <lineage>
        <taxon>Eukaryota</taxon>
        <taxon>Metazoa</taxon>
        <taxon>Ecdysozoa</taxon>
        <taxon>Nematoda</taxon>
        <taxon>Chromadorea</taxon>
        <taxon>Rhabditida</taxon>
        <taxon>Tylenchina</taxon>
        <taxon>Tylenchomorpha</taxon>
        <taxon>Sphaerularioidea</taxon>
        <taxon>Anguinidae</taxon>
        <taxon>Anguininae</taxon>
        <taxon>Ditylenchus</taxon>
    </lineage>
</organism>
<evidence type="ECO:0000256" key="1">
    <source>
        <dbReference type="SAM" id="SignalP"/>
    </source>
</evidence>
<evidence type="ECO:0008006" key="4">
    <source>
        <dbReference type="Google" id="ProtNLM"/>
    </source>
</evidence>
<dbReference type="EMBL" id="JAKKPZ010000013">
    <property type="protein sequence ID" value="KAI1714320.1"/>
    <property type="molecule type" value="Genomic_DNA"/>
</dbReference>
<reference evidence="2" key="1">
    <citation type="submission" date="2022-01" db="EMBL/GenBank/DDBJ databases">
        <title>Genome Sequence Resource for Two Populations of Ditylenchus destructor, the Migratory Endoparasitic Phytonematode.</title>
        <authorList>
            <person name="Zhang H."/>
            <person name="Lin R."/>
            <person name="Xie B."/>
        </authorList>
    </citation>
    <scope>NUCLEOTIDE SEQUENCE</scope>
    <source>
        <strain evidence="2">BazhouSP</strain>
    </source>
</reference>
<keyword evidence="1" id="KW-0732">Signal</keyword>